<dbReference type="OrthoDB" id="1492512at2"/>
<dbReference type="EMBL" id="VOBR01000007">
    <property type="protein sequence ID" value="TWP51757.1"/>
    <property type="molecule type" value="Genomic_DNA"/>
</dbReference>
<feature type="domain" description="Protein kinase" evidence="2">
    <location>
        <begin position="214"/>
        <end position="477"/>
    </location>
</feature>
<dbReference type="Pfam" id="PF05147">
    <property type="entry name" value="LANC_like"/>
    <property type="match status" value="1"/>
</dbReference>
<dbReference type="Gene3D" id="1.50.10.20">
    <property type="match status" value="1"/>
</dbReference>
<keyword evidence="4" id="KW-1185">Reference proteome</keyword>
<feature type="binding site" evidence="1">
    <location>
        <position position="753"/>
    </location>
    <ligand>
        <name>Zn(2+)</name>
        <dbReference type="ChEBI" id="CHEBI:29105"/>
    </ligand>
</feature>
<dbReference type="Proteomes" id="UP000316639">
    <property type="component" value="Unassembled WGS sequence"/>
</dbReference>
<dbReference type="InterPro" id="IPR057929">
    <property type="entry name" value="RamC_N"/>
</dbReference>
<gene>
    <name evidence="3" type="ORF">FKR81_12895</name>
</gene>
<dbReference type="AlphaFoldDB" id="A0A563EVL3"/>
<comment type="caution">
    <text evidence="3">The sequence shown here is derived from an EMBL/GenBank/DDBJ whole genome shotgun (WGS) entry which is preliminary data.</text>
</comment>
<dbReference type="SUPFAM" id="SSF158745">
    <property type="entry name" value="LanC-like"/>
    <property type="match status" value="1"/>
</dbReference>
<keyword evidence="3" id="KW-0808">Transferase</keyword>
<keyword evidence="3" id="KW-0418">Kinase</keyword>
<accession>A0A563EVL3</accession>
<keyword evidence="3" id="KW-0723">Serine/threonine-protein kinase</keyword>
<name>A0A563EVL3_9PSEU</name>
<dbReference type="GO" id="GO:0031179">
    <property type="term" value="P:peptide modification"/>
    <property type="evidence" value="ECO:0007669"/>
    <property type="project" value="InterPro"/>
</dbReference>
<dbReference type="PROSITE" id="PS50011">
    <property type="entry name" value="PROTEIN_KINASE_DOM"/>
    <property type="match status" value="1"/>
</dbReference>
<dbReference type="Gene3D" id="1.10.510.10">
    <property type="entry name" value="Transferase(Phosphotransferase) domain 1"/>
    <property type="match status" value="1"/>
</dbReference>
<dbReference type="CDD" id="cd04791">
    <property type="entry name" value="LanC_SerThrkinase"/>
    <property type="match status" value="1"/>
</dbReference>
<dbReference type="InterPro" id="IPR000719">
    <property type="entry name" value="Prot_kinase_dom"/>
</dbReference>
<evidence type="ECO:0000313" key="4">
    <source>
        <dbReference type="Proteomes" id="UP000316639"/>
    </source>
</evidence>
<proteinExistence type="predicted"/>
<dbReference type="NCBIfam" id="NF038150">
    <property type="entry name" value="lanthi_synth_IV"/>
    <property type="match status" value="1"/>
</dbReference>
<dbReference type="RefSeq" id="WP_146351442.1">
    <property type="nucleotide sequence ID" value="NZ_VOBR01000007.1"/>
</dbReference>
<dbReference type="InterPro" id="IPR011009">
    <property type="entry name" value="Kinase-like_dom_sf"/>
</dbReference>
<feature type="binding site" evidence="1">
    <location>
        <position position="798"/>
    </location>
    <ligand>
        <name>Zn(2+)</name>
        <dbReference type="ChEBI" id="CHEBI:29105"/>
    </ligand>
</feature>
<dbReference type="GO" id="GO:0005886">
    <property type="term" value="C:plasma membrane"/>
    <property type="evidence" value="ECO:0007669"/>
    <property type="project" value="TreeGrafter"/>
</dbReference>
<dbReference type="InterPro" id="IPR058053">
    <property type="entry name" value="RamC_C"/>
</dbReference>
<dbReference type="PANTHER" id="PTHR12736">
    <property type="entry name" value="LANC-LIKE PROTEIN"/>
    <property type="match status" value="1"/>
</dbReference>
<sequence>MAGHDDSRLLIDIVTAVLARAGADWTIDTGAFWCSLSPPDGRMPDQGWKLHVSATQLSAPVVLSRAADVLIAEGCAFKFARGLDEVAALLSSRCDRGSGGKFITAYPLDDETFRRVAARLDLATDGLPGPAILSDRRLRPNSLVHYRYGVFGAEAVLTNDGGLEPVLTGPDGEKIVDERPAWFSPPEWAVAPLPEPSGADGGRVPESVLIADRFVVREAVRHSYRGGVYRATDRDTGDEVIVKQARPHVMGLLTGMDARDVLRHEAEMLDLLSPLGLAPRKIALVRQQDNLFLAEELVPGVTLRRWVAERCIDVWRGAGAPVAEAVDKAGRLVGIVTAVHRQDLVLRDFTPNNVMVTPDERLRLIDPELIVATGSRASAAHTAAYGAPEQVSAPRFGPVPSQRADLYSLGATIMFLVSGVDPLLPADERPLQARIAEFVTALGTSMPAVRAFAPLILGLLRDAPEERWTTAQAHAFLADERHAEAVAPARLRAATVDRVLADGLNHALRTMSPTNPRLWPVDEQRGNTDPANVQHGVAGVLGVLTRAARVLGDDHLREGVATAAGWLDRRLFDVPRLLPGLYFGRAGTAWAMYDAARLLGDDEMAARAVELAKRLPVRWPNPDVCHGTAGAGMAYLRLWLATGDSELERRVEDAADCVLDAAQERDGHLTWPIPATFDSRLSGLAHYGFAHGVAGVGAFLLYCGVSTGRADCVTAARQAGNTLAAAADLDHGAAWWPSGTQRDPAASRMWHWCSGSSGVGTFLIRLWSVTGEPRFRDLAEAGAVAIRRAGWYSSTAACHGLAGDGEFLLDLAACTGDHRYHEWASELAAIAHTRHAIRDGLAVLPDESGADTVAVGYSTGLSGVLGFLLRLRHGGQRWWMPDEILAPEGKWPVFVARTPELTVH</sequence>
<dbReference type="GO" id="GO:0005524">
    <property type="term" value="F:ATP binding"/>
    <property type="evidence" value="ECO:0007669"/>
    <property type="project" value="InterPro"/>
</dbReference>
<keyword evidence="1" id="KW-0862">Zinc</keyword>
<evidence type="ECO:0000259" key="2">
    <source>
        <dbReference type="PROSITE" id="PS50011"/>
    </source>
</evidence>
<reference evidence="3 4" key="1">
    <citation type="submission" date="2019-07" db="EMBL/GenBank/DDBJ databases">
        <title>Lentzea xizangensis sp. nov., isolated from Qinghai-Tibetan Plateau Soils.</title>
        <authorList>
            <person name="Huang J."/>
        </authorList>
    </citation>
    <scope>NUCLEOTIDE SEQUENCE [LARGE SCALE GENOMIC DNA]</scope>
    <source>
        <strain evidence="3 4">FXJ1.1311</strain>
    </source>
</reference>
<evidence type="ECO:0000256" key="1">
    <source>
        <dbReference type="PIRSR" id="PIRSR607822-1"/>
    </source>
</evidence>
<dbReference type="GO" id="GO:0046872">
    <property type="term" value="F:metal ion binding"/>
    <property type="evidence" value="ECO:0007669"/>
    <property type="project" value="UniProtKB-KW"/>
</dbReference>
<dbReference type="PRINTS" id="PR01950">
    <property type="entry name" value="LANCSUPER"/>
</dbReference>
<dbReference type="SMART" id="SM01260">
    <property type="entry name" value="LANC_like"/>
    <property type="match status" value="1"/>
</dbReference>
<dbReference type="InterPro" id="IPR007822">
    <property type="entry name" value="LANC-like"/>
</dbReference>
<feature type="binding site" evidence="1">
    <location>
        <position position="799"/>
    </location>
    <ligand>
        <name>Zn(2+)</name>
        <dbReference type="ChEBI" id="CHEBI:29105"/>
    </ligand>
</feature>
<dbReference type="Pfam" id="PF00069">
    <property type="entry name" value="Pkinase"/>
    <property type="match status" value="1"/>
</dbReference>
<organism evidence="3 4">
    <name type="scientific">Lentzea tibetensis</name>
    <dbReference type="NCBI Taxonomy" id="2591470"/>
    <lineage>
        <taxon>Bacteria</taxon>
        <taxon>Bacillati</taxon>
        <taxon>Actinomycetota</taxon>
        <taxon>Actinomycetes</taxon>
        <taxon>Pseudonocardiales</taxon>
        <taxon>Pseudonocardiaceae</taxon>
        <taxon>Lentzea</taxon>
    </lineage>
</organism>
<keyword evidence="1" id="KW-0479">Metal-binding</keyword>
<evidence type="ECO:0000313" key="3">
    <source>
        <dbReference type="EMBL" id="TWP51757.1"/>
    </source>
</evidence>
<dbReference type="SMART" id="SM00220">
    <property type="entry name" value="S_TKc"/>
    <property type="match status" value="1"/>
</dbReference>
<dbReference type="SUPFAM" id="SSF56112">
    <property type="entry name" value="Protein kinase-like (PK-like)"/>
    <property type="match status" value="1"/>
</dbReference>
<dbReference type="PANTHER" id="PTHR12736:SF7">
    <property type="entry name" value="LANC-LIKE PROTEIN 3"/>
    <property type="match status" value="1"/>
</dbReference>
<dbReference type="GO" id="GO:0004674">
    <property type="term" value="F:protein serine/threonine kinase activity"/>
    <property type="evidence" value="ECO:0007669"/>
    <property type="project" value="UniProtKB-KW"/>
</dbReference>
<protein>
    <submittedName>
        <fullName evidence="3">Serine/threonine protein kinase</fullName>
    </submittedName>
</protein>
<dbReference type="Pfam" id="PF25816">
    <property type="entry name" value="RamC_N"/>
    <property type="match status" value="1"/>
</dbReference>